<organism evidence="2 3">
    <name type="scientific">Saccoglossus kowalevskii</name>
    <name type="common">Acorn worm</name>
    <dbReference type="NCBI Taxonomy" id="10224"/>
    <lineage>
        <taxon>Eukaryota</taxon>
        <taxon>Metazoa</taxon>
        <taxon>Hemichordata</taxon>
        <taxon>Enteropneusta</taxon>
        <taxon>Harrimaniidae</taxon>
        <taxon>Saccoglossus</taxon>
    </lineage>
</organism>
<sequence length="114" mass="13038">MTMVGSMVDYVVATMEITTMTFSKDLSIQQIENIYPRDQTHTSFLIHGEPQEETIYSMVKFVTRKQKARTQHRCIARVMPKGVVLMLSVSMVKIMDAPVNLILYLTHVMPDTVT</sequence>
<protein>
    <submittedName>
        <fullName evidence="3">Uncharacterized protein LOC102805047</fullName>
    </submittedName>
</protein>
<feature type="transmembrane region" description="Helical" evidence="1">
    <location>
        <begin position="83"/>
        <end position="105"/>
    </location>
</feature>
<gene>
    <name evidence="3" type="primary">LOC102805047</name>
</gene>
<keyword evidence="1" id="KW-1133">Transmembrane helix</keyword>
<proteinExistence type="predicted"/>
<keyword evidence="1" id="KW-0472">Membrane</keyword>
<evidence type="ECO:0000313" key="2">
    <source>
        <dbReference type="Proteomes" id="UP000694865"/>
    </source>
</evidence>
<keyword evidence="1" id="KW-0812">Transmembrane</keyword>
<evidence type="ECO:0000256" key="1">
    <source>
        <dbReference type="SAM" id="Phobius"/>
    </source>
</evidence>
<reference evidence="3" key="1">
    <citation type="submission" date="2025-08" db="UniProtKB">
        <authorList>
            <consortium name="RefSeq"/>
        </authorList>
    </citation>
    <scope>IDENTIFICATION</scope>
    <source>
        <tissue evidence="3">Testes</tissue>
    </source>
</reference>
<keyword evidence="2" id="KW-1185">Reference proteome</keyword>
<dbReference type="GeneID" id="102805047"/>
<accession>A0ABM0M7N9</accession>
<evidence type="ECO:0000313" key="3">
    <source>
        <dbReference type="RefSeq" id="XP_006816030.1"/>
    </source>
</evidence>
<dbReference type="Proteomes" id="UP000694865">
    <property type="component" value="Unplaced"/>
</dbReference>
<name>A0ABM0M7N9_SACKO</name>
<dbReference type="RefSeq" id="XP_006816030.1">
    <property type="nucleotide sequence ID" value="XM_006815967.1"/>
</dbReference>